<gene>
    <name evidence="1" type="ORF">SAMN02745223_01290</name>
</gene>
<name>A0A1M4X2C6_9HYPH</name>
<reference evidence="1 2" key="1">
    <citation type="submission" date="2016-11" db="EMBL/GenBank/DDBJ databases">
        <authorList>
            <person name="Jaros S."/>
            <person name="Januszkiewicz K."/>
            <person name="Wedrychowicz H."/>
        </authorList>
    </citation>
    <scope>NUCLEOTIDE SEQUENCE [LARGE SCALE GENOMIC DNA]</scope>
    <source>
        <strain evidence="1 2">DSM 17137</strain>
    </source>
</reference>
<protein>
    <submittedName>
        <fullName evidence="1">Uncharacterized protein</fullName>
    </submittedName>
</protein>
<evidence type="ECO:0000313" key="1">
    <source>
        <dbReference type="EMBL" id="SHE87493.1"/>
    </source>
</evidence>
<organism evidence="1 2">
    <name type="scientific">Devosia limi DSM 17137</name>
    <dbReference type="NCBI Taxonomy" id="1121477"/>
    <lineage>
        <taxon>Bacteria</taxon>
        <taxon>Pseudomonadati</taxon>
        <taxon>Pseudomonadota</taxon>
        <taxon>Alphaproteobacteria</taxon>
        <taxon>Hyphomicrobiales</taxon>
        <taxon>Devosiaceae</taxon>
        <taxon>Devosia</taxon>
    </lineage>
</organism>
<accession>A0A1M4X2C6</accession>
<dbReference type="AlphaFoldDB" id="A0A1M4X2C6"/>
<evidence type="ECO:0000313" key="2">
    <source>
        <dbReference type="Proteomes" id="UP000184533"/>
    </source>
</evidence>
<dbReference type="Proteomes" id="UP000184533">
    <property type="component" value="Unassembled WGS sequence"/>
</dbReference>
<proteinExistence type="predicted"/>
<dbReference type="EMBL" id="FQVC01000003">
    <property type="protein sequence ID" value="SHE87493.1"/>
    <property type="molecule type" value="Genomic_DNA"/>
</dbReference>
<sequence length="262" mass="27179">MRVLRGFPAQGVVACYTEAAGGGDIGDFDAPRNAPAKTPAAHMDKIAFHSDFVPYHLALPIQTVLVSLPAVAASTATWAAPPLLPGMPTRLSYSVTGQQLSGAANAYAHNLGYVPLVMVAYAGNVIVAGRIAQSFGAGRRMISVYATTSHVVLNWCGYSSSVDLPAISITVQVLVFRTPAADPAKALFSGNPSGFQIGRGKIESTGSYLRYRSAGETSTDFDLARTVGLGNGGVRISTGGDVMQDDFYSGSFAGGPFIPVGT</sequence>